<reference evidence="2 3" key="1">
    <citation type="submission" date="2019-07" db="EMBL/GenBank/DDBJ databases">
        <title>The pathways for chlorine oxyanion respiration interact through the shared metabolite chlorate.</title>
        <authorList>
            <person name="Barnum T.P."/>
            <person name="Cheng Y."/>
            <person name="Hill K.A."/>
            <person name="Lucas L.N."/>
            <person name="Carlson H.K."/>
            <person name="Coates J.D."/>
        </authorList>
    </citation>
    <scope>NUCLEOTIDE SEQUENCE [LARGE SCALE GENOMIC DNA]</scope>
    <source>
        <strain evidence="2 3">BK-1</strain>
    </source>
</reference>
<dbReference type="PANTHER" id="PTHR40072:SF1">
    <property type="entry name" value="MOLYBDOPTERIN-GUANINE DINUCLEOTIDE BIOSYNTHESIS ADAPTER PROTEIN"/>
    <property type="match status" value="1"/>
</dbReference>
<dbReference type="PANTHER" id="PTHR40072">
    <property type="entry name" value="MOLYBDOPTERIN-GUANINE DINUCLEOTIDE BIOSYNTHESIS ADAPTER PROTEIN-RELATED"/>
    <property type="match status" value="1"/>
</dbReference>
<dbReference type="InterPro" id="IPR027417">
    <property type="entry name" value="P-loop_NTPase"/>
</dbReference>
<keyword evidence="3" id="KW-1185">Reference proteome</keyword>
<sequence>MIDARIPVLGFAAFSGTGKTTLLKQLLPLLRQQGLRIGMIKHTHHDFDIDQPGKDSYELRKAGASEMLVASGRRWALMVETEGSGDPILQDMLKRLDQSKLDLILVEGFKHERFPKIELHRSNLNKPRLYPDDASIIAFATDNQSELQTVIPQLDLNDCSAIAGFILDWLKQSNFAAEHRL</sequence>
<evidence type="ECO:0000259" key="1">
    <source>
        <dbReference type="Pfam" id="PF03205"/>
    </source>
</evidence>
<dbReference type="InterPro" id="IPR004435">
    <property type="entry name" value="MobB_dom"/>
</dbReference>
<comment type="caution">
    <text evidence="2">The sequence shown here is derived from an EMBL/GenBank/DDBJ whole genome shotgun (WGS) entry which is preliminary data.</text>
</comment>
<name>A0A558DK88_9GAMM</name>
<evidence type="ECO:0000313" key="3">
    <source>
        <dbReference type="Proteomes" id="UP000316649"/>
    </source>
</evidence>
<organism evidence="2 3">
    <name type="scientific">Sedimenticola selenatireducens</name>
    <dbReference type="NCBI Taxonomy" id="191960"/>
    <lineage>
        <taxon>Bacteria</taxon>
        <taxon>Pseudomonadati</taxon>
        <taxon>Pseudomonadota</taxon>
        <taxon>Gammaproteobacteria</taxon>
        <taxon>Chromatiales</taxon>
        <taxon>Sedimenticolaceae</taxon>
        <taxon>Sedimenticola</taxon>
    </lineage>
</organism>
<dbReference type="CDD" id="cd03116">
    <property type="entry name" value="MobB"/>
    <property type="match status" value="1"/>
</dbReference>
<accession>A0A558DK88</accession>
<feature type="domain" description="Molybdopterin-guanine dinucleotide biosynthesis protein B (MobB)" evidence="1">
    <location>
        <begin position="8"/>
        <end position="142"/>
    </location>
</feature>
<dbReference type="SUPFAM" id="SSF52540">
    <property type="entry name" value="P-loop containing nucleoside triphosphate hydrolases"/>
    <property type="match status" value="1"/>
</dbReference>
<dbReference type="NCBIfam" id="NF008021">
    <property type="entry name" value="PRK10751.1"/>
    <property type="match status" value="1"/>
</dbReference>
<dbReference type="AlphaFoldDB" id="A0A558DK88"/>
<dbReference type="Proteomes" id="UP000316649">
    <property type="component" value="Unassembled WGS sequence"/>
</dbReference>
<dbReference type="EMBL" id="VMNH01000006">
    <property type="protein sequence ID" value="TVO76321.1"/>
    <property type="molecule type" value="Genomic_DNA"/>
</dbReference>
<dbReference type="InterPro" id="IPR052539">
    <property type="entry name" value="MGD_biosynthesis_adapter"/>
</dbReference>
<dbReference type="GO" id="GO:0005525">
    <property type="term" value="F:GTP binding"/>
    <property type="evidence" value="ECO:0007669"/>
    <property type="project" value="InterPro"/>
</dbReference>
<protein>
    <submittedName>
        <fullName evidence="2">Molybdopterin-guanine dinucleotide biosynthesis protein B</fullName>
    </submittedName>
</protein>
<proteinExistence type="predicted"/>
<dbReference type="RefSeq" id="WP_144358337.1">
    <property type="nucleotide sequence ID" value="NZ_VMNH01000006.1"/>
</dbReference>
<dbReference type="OrthoDB" id="9788394at2"/>
<dbReference type="FunFam" id="3.40.50.300:FF:000920">
    <property type="entry name" value="Molybdopterin-guanine dinucleotide biosynthesis protein B"/>
    <property type="match status" value="1"/>
</dbReference>
<dbReference type="GO" id="GO:0006777">
    <property type="term" value="P:Mo-molybdopterin cofactor biosynthetic process"/>
    <property type="evidence" value="ECO:0007669"/>
    <property type="project" value="InterPro"/>
</dbReference>
<dbReference type="NCBIfam" id="TIGR00176">
    <property type="entry name" value="mobB"/>
    <property type="match status" value="1"/>
</dbReference>
<gene>
    <name evidence="2" type="primary">mobB</name>
    <name evidence="2" type="ORF">FHP88_07090</name>
</gene>
<dbReference type="Pfam" id="PF03205">
    <property type="entry name" value="MobB"/>
    <property type="match status" value="1"/>
</dbReference>
<dbReference type="Gene3D" id="3.40.50.300">
    <property type="entry name" value="P-loop containing nucleotide triphosphate hydrolases"/>
    <property type="match status" value="1"/>
</dbReference>
<evidence type="ECO:0000313" key="2">
    <source>
        <dbReference type="EMBL" id="TVO76321.1"/>
    </source>
</evidence>